<dbReference type="EC" id="5.6.2.4" evidence="5"/>
<proteinExistence type="inferred from homology"/>
<dbReference type="OrthoDB" id="6130533at2759"/>
<evidence type="ECO:0000256" key="2">
    <source>
        <dbReference type="ARBA" id="ARBA00023125"/>
    </source>
</evidence>
<keyword evidence="9" id="KW-1185">Reference proteome</keyword>
<accession>A0A6J8BQB4</accession>
<evidence type="ECO:0000256" key="4">
    <source>
        <dbReference type="ARBA" id="ARBA00034617"/>
    </source>
</evidence>
<reference evidence="8 9" key="1">
    <citation type="submission" date="2020-06" db="EMBL/GenBank/DDBJ databases">
        <authorList>
            <person name="Li R."/>
            <person name="Bekaert M."/>
        </authorList>
    </citation>
    <scope>NUCLEOTIDE SEQUENCE [LARGE SCALE GENOMIC DNA]</scope>
    <source>
        <strain evidence="9">wild</strain>
    </source>
</reference>
<dbReference type="Gene3D" id="3.40.50.300">
    <property type="entry name" value="P-loop containing nucleotide triphosphate hydrolases"/>
    <property type="match status" value="1"/>
</dbReference>
<feature type="domain" description="Helicase C-terminal" evidence="7">
    <location>
        <begin position="5"/>
        <end position="46"/>
    </location>
</feature>
<gene>
    <name evidence="8" type="ORF">MCOR_20102</name>
</gene>
<evidence type="ECO:0000313" key="8">
    <source>
        <dbReference type="EMBL" id="CAC5384467.1"/>
    </source>
</evidence>
<dbReference type="GO" id="GO:0043138">
    <property type="term" value="F:3'-5' DNA helicase activity"/>
    <property type="evidence" value="ECO:0007669"/>
    <property type="project" value="UniProtKB-EC"/>
</dbReference>
<comment type="catalytic activity">
    <reaction evidence="4">
        <text>Couples ATP hydrolysis with the unwinding of duplex DNA by translocating in the 3'-5' direction.</text>
        <dbReference type="EC" id="5.6.2.4"/>
    </reaction>
</comment>
<dbReference type="GO" id="GO:0009378">
    <property type="term" value="F:four-way junction helicase activity"/>
    <property type="evidence" value="ECO:0007669"/>
    <property type="project" value="TreeGrafter"/>
</dbReference>
<organism evidence="8 9">
    <name type="scientific">Mytilus coruscus</name>
    <name type="common">Sea mussel</name>
    <dbReference type="NCBI Taxonomy" id="42192"/>
    <lineage>
        <taxon>Eukaryota</taxon>
        <taxon>Metazoa</taxon>
        <taxon>Spiralia</taxon>
        <taxon>Lophotrochozoa</taxon>
        <taxon>Mollusca</taxon>
        <taxon>Bivalvia</taxon>
        <taxon>Autobranchia</taxon>
        <taxon>Pteriomorphia</taxon>
        <taxon>Mytilida</taxon>
        <taxon>Mytiloidea</taxon>
        <taxon>Mytilidae</taxon>
        <taxon>Mytilinae</taxon>
        <taxon>Mytilus</taxon>
    </lineage>
</organism>
<dbReference type="Proteomes" id="UP000507470">
    <property type="component" value="Unassembled WGS sequence"/>
</dbReference>
<dbReference type="GO" id="GO:0003677">
    <property type="term" value="F:DNA binding"/>
    <property type="evidence" value="ECO:0007669"/>
    <property type="project" value="UniProtKB-KW"/>
</dbReference>
<name>A0A6J8BQB4_MYTCO</name>
<dbReference type="EMBL" id="CACVKT020003578">
    <property type="protein sequence ID" value="CAC5384467.1"/>
    <property type="molecule type" value="Genomic_DNA"/>
</dbReference>
<evidence type="ECO:0000256" key="5">
    <source>
        <dbReference type="ARBA" id="ARBA00034808"/>
    </source>
</evidence>
<sequence length="211" mass="24169">MGEFGKTRLLFATEAYNMGTDTPNIRRIIHFGVPKSVESYMQELGRDGTYAEAIMYYNNNDVTKNVVGLDIKMADFCRTEECRWNFLCYHFECPQERSLRDHMCCDNCVQKCSCPECSADDRPIVSLDSEMSLEVSATTRMCIKQSLLQYFEAENRILTLQNPILHTGLSIELAEKVAKCVQQRSDLQNELTYFNSNYIGNIIAIVQAYST</sequence>
<evidence type="ECO:0000256" key="6">
    <source>
        <dbReference type="ARBA" id="ARBA00044566"/>
    </source>
</evidence>
<dbReference type="GO" id="GO:0000724">
    <property type="term" value="P:double-strand break repair via homologous recombination"/>
    <property type="evidence" value="ECO:0007669"/>
    <property type="project" value="TreeGrafter"/>
</dbReference>
<dbReference type="PANTHER" id="PTHR13710">
    <property type="entry name" value="DNA HELICASE RECQ FAMILY MEMBER"/>
    <property type="match status" value="1"/>
</dbReference>
<dbReference type="PANTHER" id="PTHR13710:SF105">
    <property type="entry name" value="ATP-DEPENDENT DNA HELICASE Q1"/>
    <property type="match status" value="1"/>
</dbReference>
<protein>
    <recommendedName>
        <fullName evidence="5">DNA 3'-5' helicase</fullName>
        <ecNumber evidence="5">5.6.2.4</ecNumber>
    </recommendedName>
    <alternativeName>
        <fullName evidence="6">DNA 3'-5' helicase Q1</fullName>
    </alternativeName>
</protein>
<evidence type="ECO:0000313" key="9">
    <source>
        <dbReference type="Proteomes" id="UP000507470"/>
    </source>
</evidence>
<keyword evidence="3" id="KW-0413">Isomerase</keyword>
<keyword evidence="2" id="KW-0238">DNA-binding</keyword>
<dbReference type="InterPro" id="IPR001650">
    <property type="entry name" value="Helicase_C-like"/>
</dbReference>
<dbReference type="AlphaFoldDB" id="A0A6J8BQB4"/>
<evidence type="ECO:0000259" key="7">
    <source>
        <dbReference type="Pfam" id="PF00271"/>
    </source>
</evidence>
<dbReference type="GO" id="GO:0005694">
    <property type="term" value="C:chromosome"/>
    <property type="evidence" value="ECO:0007669"/>
    <property type="project" value="TreeGrafter"/>
</dbReference>
<dbReference type="SUPFAM" id="SSF52540">
    <property type="entry name" value="P-loop containing nucleoside triphosphate hydrolases"/>
    <property type="match status" value="1"/>
</dbReference>
<comment type="similarity">
    <text evidence="1">Belongs to the helicase family. RecQ subfamily.</text>
</comment>
<dbReference type="GO" id="GO:0005737">
    <property type="term" value="C:cytoplasm"/>
    <property type="evidence" value="ECO:0007669"/>
    <property type="project" value="TreeGrafter"/>
</dbReference>
<evidence type="ECO:0000256" key="3">
    <source>
        <dbReference type="ARBA" id="ARBA00023235"/>
    </source>
</evidence>
<dbReference type="Pfam" id="PF00271">
    <property type="entry name" value="Helicase_C"/>
    <property type="match status" value="1"/>
</dbReference>
<dbReference type="InterPro" id="IPR027417">
    <property type="entry name" value="P-loop_NTPase"/>
</dbReference>
<evidence type="ECO:0000256" key="1">
    <source>
        <dbReference type="ARBA" id="ARBA00005446"/>
    </source>
</evidence>